<dbReference type="Proteomes" id="UP000885750">
    <property type="component" value="Unassembled WGS sequence"/>
</dbReference>
<dbReference type="AlphaFoldDB" id="A0A7V2SZ93"/>
<protein>
    <recommendedName>
        <fullName evidence="2">Pyruvate/ketoisovalerate oxidoreductase catalytic domain-containing protein</fullName>
    </recommendedName>
</protein>
<dbReference type="Pfam" id="PF01558">
    <property type="entry name" value="POR"/>
    <property type="match status" value="1"/>
</dbReference>
<dbReference type="PANTHER" id="PTHR43854:SF1">
    <property type="entry name" value="INDOLEPYRUVATE OXIDOREDUCTASE SUBUNIT IORB"/>
    <property type="match status" value="1"/>
</dbReference>
<sequence>MFVQIMLLRSLSLMSKTFNLLLAGIGGQGINSLAKVLAEFIMLSGYQCQFTIHKGGAQSLGSVYAEFRISKDTLCVLGQGIPNGQLDSLIALEPWEALRHLPLVHCNTSLWVETKAMPFFIERSNQQTINSPQQQLNALPLTIHWKAYQAIAQQQSGTHKMANYYAGIDCITSLSCAFTETSPPLEMAVFDTLFFSLIKKAKRQ</sequence>
<evidence type="ECO:0000259" key="2">
    <source>
        <dbReference type="Pfam" id="PF01558"/>
    </source>
</evidence>
<dbReference type="InterPro" id="IPR052198">
    <property type="entry name" value="IorB_Oxidoreductase"/>
</dbReference>
<name>A0A7V2SZ93_LEUMU</name>
<evidence type="ECO:0000313" key="3">
    <source>
        <dbReference type="EMBL" id="HFC92191.1"/>
    </source>
</evidence>
<dbReference type="InterPro" id="IPR002869">
    <property type="entry name" value="Pyrv_flavodox_OxRed_cen"/>
</dbReference>
<keyword evidence="1" id="KW-0560">Oxidoreductase</keyword>
<dbReference type="InterPro" id="IPR019752">
    <property type="entry name" value="Pyrv/ketoisovalerate_OxRed_cat"/>
</dbReference>
<dbReference type="Gene3D" id="3.40.920.10">
    <property type="entry name" value="Pyruvate-ferredoxin oxidoreductase, PFOR, domain III"/>
    <property type="match status" value="1"/>
</dbReference>
<feature type="domain" description="Pyruvate/ketoisovalerate oxidoreductase catalytic" evidence="2">
    <location>
        <begin position="26"/>
        <end position="163"/>
    </location>
</feature>
<dbReference type="EMBL" id="DRMS01000196">
    <property type="protein sequence ID" value="HFC92191.1"/>
    <property type="molecule type" value="Genomic_DNA"/>
</dbReference>
<accession>A0A7V2SZ93</accession>
<evidence type="ECO:0000256" key="1">
    <source>
        <dbReference type="ARBA" id="ARBA00023002"/>
    </source>
</evidence>
<gene>
    <name evidence="3" type="ORF">ENJ51_05195</name>
</gene>
<comment type="caution">
    <text evidence="3">The sequence shown here is derived from an EMBL/GenBank/DDBJ whole genome shotgun (WGS) entry which is preliminary data.</text>
</comment>
<organism evidence="3">
    <name type="scientific">Leucothrix mucor</name>
    <dbReference type="NCBI Taxonomy" id="45248"/>
    <lineage>
        <taxon>Bacteria</taxon>
        <taxon>Pseudomonadati</taxon>
        <taxon>Pseudomonadota</taxon>
        <taxon>Gammaproteobacteria</taxon>
        <taxon>Thiotrichales</taxon>
        <taxon>Thiotrichaceae</taxon>
        <taxon>Leucothrix</taxon>
    </lineage>
</organism>
<proteinExistence type="predicted"/>
<reference evidence="3" key="1">
    <citation type="journal article" date="2020" name="mSystems">
        <title>Genome- and Community-Level Interaction Insights into Carbon Utilization and Element Cycling Functions of Hydrothermarchaeota in Hydrothermal Sediment.</title>
        <authorList>
            <person name="Zhou Z."/>
            <person name="Liu Y."/>
            <person name="Xu W."/>
            <person name="Pan J."/>
            <person name="Luo Z.H."/>
            <person name="Li M."/>
        </authorList>
    </citation>
    <scope>NUCLEOTIDE SEQUENCE [LARGE SCALE GENOMIC DNA]</scope>
    <source>
        <strain evidence="3">HyVt-493</strain>
    </source>
</reference>
<dbReference type="GO" id="GO:0016903">
    <property type="term" value="F:oxidoreductase activity, acting on the aldehyde or oxo group of donors"/>
    <property type="evidence" value="ECO:0007669"/>
    <property type="project" value="InterPro"/>
</dbReference>
<dbReference type="PANTHER" id="PTHR43854">
    <property type="entry name" value="INDOLEPYRUVATE OXIDOREDUCTASE SUBUNIT IORB"/>
    <property type="match status" value="1"/>
</dbReference>
<dbReference type="SUPFAM" id="SSF53323">
    <property type="entry name" value="Pyruvate-ferredoxin oxidoreductase, PFOR, domain III"/>
    <property type="match status" value="1"/>
</dbReference>